<dbReference type="SUPFAM" id="SSF52200">
    <property type="entry name" value="Toll/Interleukin receptor TIR domain"/>
    <property type="match status" value="1"/>
</dbReference>
<accession>A0A656QAD9</accession>
<dbReference type="GO" id="GO:0007165">
    <property type="term" value="P:signal transduction"/>
    <property type="evidence" value="ECO:0007669"/>
    <property type="project" value="InterPro"/>
</dbReference>
<evidence type="ECO:0000313" key="2">
    <source>
        <dbReference type="EMBL" id="KDR24775.1"/>
    </source>
</evidence>
<dbReference type="InterPro" id="IPR035897">
    <property type="entry name" value="Toll_tir_struct_dom_sf"/>
</dbReference>
<gene>
    <name evidence="2" type="ORF">BG60_34080</name>
</gene>
<comment type="caution">
    <text evidence="2">The sequence shown here is derived from an EMBL/GenBank/DDBJ whole genome shotgun (WGS) entry which is preliminary data.</text>
</comment>
<dbReference type="Gene3D" id="3.40.50.10140">
    <property type="entry name" value="Toll/interleukin-1 receptor homology (TIR) domain"/>
    <property type="match status" value="1"/>
</dbReference>
<dbReference type="AlphaFoldDB" id="A0A656QAD9"/>
<name>A0A656QAD9_9BURK</name>
<dbReference type="InterPro" id="IPR000157">
    <property type="entry name" value="TIR_dom"/>
</dbReference>
<evidence type="ECO:0000259" key="1">
    <source>
        <dbReference type="Pfam" id="PF13676"/>
    </source>
</evidence>
<dbReference type="EMBL" id="JFHD01000068">
    <property type="protein sequence ID" value="KDR24775.1"/>
    <property type="molecule type" value="Genomic_DNA"/>
</dbReference>
<organism evidence="2 3">
    <name type="scientific">Caballeronia zhejiangensis</name>
    <dbReference type="NCBI Taxonomy" id="871203"/>
    <lineage>
        <taxon>Bacteria</taxon>
        <taxon>Pseudomonadati</taxon>
        <taxon>Pseudomonadota</taxon>
        <taxon>Betaproteobacteria</taxon>
        <taxon>Burkholderiales</taxon>
        <taxon>Burkholderiaceae</taxon>
        <taxon>Caballeronia</taxon>
    </lineage>
</organism>
<protein>
    <recommendedName>
        <fullName evidence="1">TIR domain-containing protein</fullName>
    </recommendedName>
</protein>
<proteinExistence type="predicted"/>
<reference evidence="2 3" key="1">
    <citation type="submission" date="2014-03" db="EMBL/GenBank/DDBJ databases">
        <title>Draft Genome Sequences of Four Burkholderia Strains.</title>
        <authorList>
            <person name="Liu X.Y."/>
            <person name="Li C.X."/>
            <person name="Xu J.H."/>
        </authorList>
    </citation>
    <scope>NUCLEOTIDE SEQUENCE [LARGE SCALE GENOMIC DNA]</scope>
    <source>
        <strain evidence="2 3">OP-1</strain>
    </source>
</reference>
<feature type="domain" description="TIR" evidence="1">
    <location>
        <begin position="40"/>
        <end position="151"/>
    </location>
</feature>
<evidence type="ECO:0000313" key="3">
    <source>
        <dbReference type="Proteomes" id="UP000027451"/>
    </source>
</evidence>
<keyword evidence="3" id="KW-1185">Reference proteome</keyword>
<dbReference type="Pfam" id="PF13676">
    <property type="entry name" value="TIR_2"/>
    <property type="match status" value="1"/>
</dbReference>
<dbReference type="Proteomes" id="UP000027451">
    <property type="component" value="Unassembled WGS sequence"/>
</dbReference>
<sequence length="596" mass="68564">MPSSCFFWPAHSGQRVGAVWNGTGEETIVYDSFGTIPFDFVVSYNQEEKDAALSLVHRLEMQGLRGWLDARYYYVPIVSIENQLARAFERSRFIIVLIGDAYRESEWCQAEYNEGLDAEEALAIEVVLVAVTGNPRRIPRALEHCRRFHFASSDDIRNIGKFIMRRRQCHKGTSVPLRRLSTRWRAMRSVTSKYRPYLDEKRYAQLEAINDVCLWVLQALHATCENGKHETRLTVFGHSADSDREIVFDNRSFLEAAFTDDVYTDSYPFQRLLFDVLFFDHSVEDWERPLTLDRILWNQLLILSHASNRYFREQMLERAEWIVAERAFCVRDEDAQNHFVQCDGRGWVATVKENPLVGSRDRAPGKHQLATLCEHISLSEWRGNRKRSERLPETLPKDERVHLAGTAFARIFERFKAGGTAHAAPEGAVLLGLTTPGVHSEVHSSPSGALEQFHYTVATIVGRYEYQPLSCCCTLDRSVLETLQTELKLLIPIYMDYVDIAYNRERRCARSFKDAPQGYSFEYLRALWNFAISTPFTNMYNASIDLSELREIARSALNIFVVRGDQRARESASFIQGKLDAVGVEEVLLPLKIDIR</sequence>